<comment type="function">
    <text evidence="6">Involved in correct processing of both the 5' and 3' ends of 23S rRNA precursor. Processes 30S rRNA precursor transcript even in absence of ribonuclease 3 (Rnc); Rnc processes 30S rRNA into smaller rRNA precursors.</text>
</comment>
<dbReference type="EMBL" id="FOQA01000015">
    <property type="protein sequence ID" value="SFI37754.1"/>
    <property type="molecule type" value="Genomic_DNA"/>
</dbReference>
<dbReference type="HAMAP" id="MF_01468">
    <property type="entry name" value="RNase_Mini_III"/>
    <property type="match status" value="1"/>
</dbReference>
<sequence>MKTFQLEGKNKDSQCQDNLIDINRISPLALAYMGDAVFELFVRDYLVRRHAVSVNKLHREAIKYVKAGSQAKAARGIKDFLSEEEQWILKRGRNQKSATPKNADMTEYRYATGFEALIGFLYYQNRIDRMTEIMEKSMYILDQPDEREHQNET</sequence>
<dbReference type="PANTHER" id="PTHR34276:SF1">
    <property type="entry name" value="MINI-RIBONUCLEASE 3"/>
    <property type="match status" value="1"/>
</dbReference>
<keyword evidence="6" id="KW-0694">RNA-binding</keyword>
<proteinExistence type="inferred from homology"/>
<organism evidence="8 9">
    <name type="scientific">Tindallia magadiensis</name>
    <dbReference type="NCBI Taxonomy" id="69895"/>
    <lineage>
        <taxon>Bacteria</taxon>
        <taxon>Bacillati</taxon>
        <taxon>Bacillota</taxon>
        <taxon>Clostridia</taxon>
        <taxon>Peptostreptococcales</taxon>
        <taxon>Tindalliaceae</taxon>
        <taxon>Tindallia</taxon>
    </lineage>
</organism>
<dbReference type="Gene3D" id="1.10.1520.10">
    <property type="entry name" value="Ribonuclease III domain"/>
    <property type="match status" value="1"/>
</dbReference>
<evidence type="ECO:0000256" key="1">
    <source>
        <dbReference type="ARBA" id="ARBA00022517"/>
    </source>
</evidence>
<keyword evidence="6" id="KW-0460">Magnesium</keyword>
<comment type="similarity">
    <text evidence="6">Belongs to the MrnC RNase family.</text>
</comment>
<dbReference type="OrthoDB" id="46571at2"/>
<dbReference type="AlphaFoldDB" id="A0A1I3HPU6"/>
<dbReference type="Pfam" id="PF00636">
    <property type="entry name" value="Ribonuclease_3"/>
    <property type="match status" value="1"/>
</dbReference>
<comment type="subcellular location">
    <subcellularLocation>
        <location evidence="6">Cytoplasm</location>
    </subcellularLocation>
</comment>
<reference evidence="9" key="1">
    <citation type="submission" date="2016-10" db="EMBL/GenBank/DDBJ databases">
        <authorList>
            <person name="Varghese N."/>
            <person name="Submissions S."/>
        </authorList>
    </citation>
    <scope>NUCLEOTIDE SEQUENCE [LARGE SCALE GENOMIC DNA]</scope>
    <source>
        <strain evidence="9">Z-7934</strain>
    </source>
</reference>
<evidence type="ECO:0000256" key="4">
    <source>
        <dbReference type="ARBA" id="ARBA00022759"/>
    </source>
</evidence>
<dbReference type="InterPro" id="IPR000999">
    <property type="entry name" value="RNase_III_dom"/>
</dbReference>
<evidence type="ECO:0000256" key="3">
    <source>
        <dbReference type="ARBA" id="ARBA00022722"/>
    </source>
</evidence>
<dbReference type="GO" id="GO:0004525">
    <property type="term" value="F:ribonuclease III activity"/>
    <property type="evidence" value="ECO:0007669"/>
    <property type="project" value="InterPro"/>
</dbReference>
<evidence type="ECO:0000256" key="6">
    <source>
        <dbReference type="HAMAP-Rule" id="MF_01468"/>
    </source>
</evidence>
<dbReference type="GO" id="GO:0005737">
    <property type="term" value="C:cytoplasm"/>
    <property type="evidence" value="ECO:0007669"/>
    <property type="project" value="UniProtKB-SubCell"/>
</dbReference>
<keyword evidence="6" id="KW-0699">rRNA-binding</keyword>
<keyword evidence="4 6" id="KW-0255">Endonuclease</keyword>
<keyword evidence="3 6" id="KW-0540">Nuclease</keyword>
<feature type="domain" description="RNase III" evidence="7">
    <location>
        <begin position="29"/>
        <end position="125"/>
    </location>
</feature>
<comment type="subunit">
    <text evidence="6">Homodimer.</text>
</comment>
<dbReference type="PANTHER" id="PTHR34276">
    <property type="entry name" value="MINI-RIBONUCLEASE 3"/>
    <property type="match status" value="1"/>
</dbReference>
<dbReference type="PIRSF" id="PIRSF005520">
    <property type="entry name" value="UCP005520"/>
    <property type="match status" value="1"/>
</dbReference>
<keyword evidence="1 6" id="KW-0690">Ribosome biogenesis</keyword>
<evidence type="ECO:0000256" key="2">
    <source>
        <dbReference type="ARBA" id="ARBA00022552"/>
    </source>
</evidence>
<feature type="active site" evidence="6">
    <location>
        <position position="35"/>
    </location>
</feature>
<name>A0A1I3HPU6_9FIRM</name>
<evidence type="ECO:0000256" key="5">
    <source>
        <dbReference type="ARBA" id="ARBA00022801"/>
    </source>
</evidence>
<comment type="cofactor">
    <cofactor evidence="6">
        <name>Mg(2+)</name>
        <dbReference type="ChEBI" id="CHEBI:18420"/>
    </cofactor>
</comment>
<keyword evidence="2 6" id="KW-0698">rRNA processing</keyword>
<protein>
    <recommendedName>
        <fullName evidence="6">Mini-ribonuclease 3</fullName>
        <shortName evidence="6">Mini-3</shortName>
        <shortName evidence="6">Mini-RNase 3</shortName>
        <ecNumber evidence="6">3.1.26.-</ecNumber>
    </recommendedName>
    <alternativeName>
        <fullName evidence="6">Mini-RNase III</fullName>
        <shortName evidence="6">Mini-III</shortName>
    </alternativeName>
</protein>
<dbReference type="InterPro" id="IPR008226">
    <property type="entry name" value="Mini3_fam"/>
</dbReference>
<keyword evidence="9" id="KW-1185">Reference proteome</keyword>
<accession>A0A1I3HPU6</accession>
<keyword evidence="5 6" id="KW-0378">Hydrolase</keyword>
<dbReference type="CDD" id="cd00593">
    <property type="entry name" value="RIBOc"/>
    <property type="match status" value="1"/>
</dbReference>
<dbReference type="RefSeq" id="WP_093373813.1">
    <property type="nucleotide sequence ID" value="NZ_FOQA01000015.1"/>
</dbReference>
<evidence type="ECO:0000313" key="9">
    <source>
        <dbReference type="Proteomes" id="UP000199287"/>
    </source>
</evidence>
<evidence type="ECO:0000313" key="8">
    <source>
        <dbReference type="EMBL" id="SFI37754.1"/>
    </source>
</evidence>
<dbReference type="SUPFAM" id="SSF69065">
    <property type="entry name" value="RNase III domain-like"/>
    <property type="match status" value="1"/>
</dbReference>
<dbReference type="EC" id="3.1.26.-" evidence="6"/>
<dbReference type="GO" id="GO:0019843">
    <property type="term" value="F:rRNA binding"/>
    <property type="evidence" value="ECO:0007669"/>
    <property type="project" value="UniProtKB-UniRule"/>
</dbReference>
<evidence type="ECO:0000259" key="7">
    <source>
        <dbReference type="Pfam" id="PF00636"/>
    </source>
</evidence>
<dbReference type="Proteomes" id="UP000199287">
    <property type="component" value="Unassembled WGS sequence"/>
</dbReference>
<dbReference type="STRING" id="69895.SAMN05192551_1157"/>
<dbReference type="GO" id="GO:0006364">
    <property type="term" value="P:rRNA processing"/>
    <property type="evidence" value="ECO:0007669"/>
    <property type="project" value="UniProtKB-UniRule"/>
</dbReference>
<gene>
    <name evidence="6" type="primary">mrnC</name>
    <name evidence="8" type="ORF">SAMN05192551_1157</name>
</gene>
<keyword evidence="6" id="KW-0963">Cytoplasm</keyword>
<dbReference type="InterPro" id="IPR036389">
    <property type="entry name" value="RNase_III_sf"/>
</dbReference>